<reference evidence="1 2" key="2">
    <citation type="journal article" date="2022" name="Mol. Ecol. Resour.">
        <title>The genomes of chicory, endive, great burdock and yacon provide insights into Asteraceae paleo-polyploidization history and plant inulin production.</title>
        <authorList>
            <person name="Fan W."/>
            <person name="Wang S."/>
            <person name="Wang H."/>
            <person name="Wang A."/>
            <person name="Jiang F."/>
            <person name="Liu H."/>
            <person name="Zhao H."/>
            <person name="Xu D."/>
            <person name="Zhang Y."/>
        </authorList>
    </citation>
    <scope>NUCLEOTIDE SEQUENCE [LARGE SCALE GENOMIC DNA]</scope>
    <source>
        <strain evidence="2">cv. Punajuju</strain>
        <tissue evidence="1">Leaves</tissue>
    </source>
</reference>
<organism evidence="1 2">
    <name type="scientific">Cichorium intybus</name>
    <name type="common">Chicory</name>
    <dbReference type="NCBI Taxonomy" id="13427"/>
    <lineage>
        <taxon>Eukaryota</taxon>
        <taxon>Viridiplantae</taxon>
        <taxon>Streptophyta</taxon>
        <taxon>Embryophyta</taxon>
        <taxon>Tracheophyta</taxon>
        <taxon>Spermatophyta</taxon>
        <taxon>Magnoliopsida</taxon>
        <taxon>eudicotyledons</taxon>
        <taxon>Gunneridae</taxon>
        <taxon>Pentapetalae</taxon>
        <taxon>asterids</taxon>
        <taxon>campanulids</taxon>
        <taxon>Asterales</taxon>
        <taxon>Asteraceae</taxon>
        <taxon>Cichorioideae</taxon>
        <taxon>Cichorieae</taxon>
        <taxon>Cichoriinae</taxon>
        <taxon>Cichorium</taxon>
    </lineage>
</organism>
<accession>A0ACB9AL18</accession>
<name>A0ACB9AL18_CICIN</name>
<evidence type="ECO:0000313" key="1">
    <source>
        <dbReference type="EMBL" id="KAI3710325.1"/>
    </source>
</evidence>
<gene>
    <name evidence="1" type="ORF">L2E82_40103</name>
</gene>
<sequence>MALVNQTGSVFWSSNKSTTVVNTVAQLLDNGNFVLRPENDENPEKYIWQSFDHPTDTLLPEMKLVWDLKSGINRFLRSWKTNDDPATGDYAYKLDNRGFPELVIFNNETIHWRAGPWNGKRFSGVPQMKGVGIMRFELQENSDEISYSFEMLNTSLYSRLVINSSGIMQRFVWVEGAKFWNQYWYFPGDKCDNFGECGPFGICNANPAQMCNCTIGFRPKNQQAWDLRDPSDGCVRSSKLDCGSDRFLPFKNMKLPESSKAFVDQTMNLSVCGEICKKNCSCVAYANMKITQGGSGCVMWGGDLIDMRQYDDSEDGGQDLHVRVAASDLGMFSIAYE</sequence>
<evidence type="ECO:0000313" key="2">
    <source>
        <dbReference type="Proteomes" id="UP001055811"/>
    </source>
</evidence>
<reference evidence="2" key="1">
    <citation type="journal article" date="2022" name="Mol. Ecol. Resour.">
        <title>The genomes of chicory, endive, great burdock and yacon provide insights into Asteraceae palaeo-polyploidization history and plant inulin production.</title>
        <authorList>
            <person name="Fan W."/>
            <person name="Wang S."/>
            <person name="Wang H."/>
            <person name="Wang A."/>
            <person name="Jiang F."/>
            <person name="Liu H."/>
            <person name="Zhao H."/>
            <person name="Xu D."/>
            <person name="Zhang Y."/>
        </authorList>
    </citation>
    <scope>NUCLEOTIDE SEQUENCE [LARGE SCALE GENOMIC DNA]</scope>
    <source>
        <strain evidence="2">cv. Punajuju</strain>
    </source>
</reference>
<dbReference type="EMBL" id="CM042015">
    <property type="protein sequence ID" value="KAI3710325.1"/>
    <property type="molecule type" value="Genomic_DNA"/>
</dbReference>
<comment type="caution">
    <text evidence="1">The sequence shown here is derived from an EMBL/GenBank/DDBJ whole genome shotgun (WGS) entry which is preliminary data.</text>
</comment>
<protein>
    <submittedName>
        <fullName evidence="1">Uncharacterized protein</fullName>
    </submittedName>
</protein>
<keyword evidence="2" id="KW-1185">Reference proteome</keyword>
<proteinExistence type="predicted"/>
<dbReference type="Proteomes" id="UP001055811">
    <property type="component" value="Linkage Group LG07"/>
</dbReference>